<gene>
    <name evidence="1" type="primary">TOR1_2</name>
    <name evidence="1" type="ORF">FBU59_004976</name>
</gene>
<keyword evidence="2" id="KW-1185">Reference proteome</keyword>
<evidence type="ECO:0000313" key="1">
    <source>
        <dbReference type="EMBL" id="KAJ1936683.1"/>
    </source>
</evidence>
<accession>A0ACC1J3V5</accession>
<name>A0ACC1J3V5_9FUNG</name>
<organism evidence="1 2">
    <name type="scientific">Linderina macrospora</name>
    <dbReference type="NCBI Taxonomy" id="4868"/>
    <lineage>
        <taxon>Eukaryota</taxon>
        <taxon>Fungi</taxon>
        <taxon>Fungi incertae sedis</taxon>
        <taxon>Zoopagomycota</taxon>
        <taxon>Kickxellomycotina</taxon>
        <taxon>Kickxellomycetes</taxon>
        <taxon>Kickxellales</taxon>
        <taxon>Kickxellaceae</taxon>
        <taxon>Linderina</taxon>
    </lineage>
</organism>
<keyword evidence="1" id="KW-0418">Kinase</keyword>
<dbReference type="EC" id="2.7.11.1" evidence="1"/>
<dbReference type="EMBL" id="JANBPW010003790">
    <property type="protein sequence ID" value="KAJ1936683.1"/>
    <property type="molecule type" value="Genomic_DNA"/>
</dbReference>
<sequence length="432" mass="48937">MHLAVPGTYDPDRPLVRIKSFASVVHVYNTKQHPRRVAIFGSDGREYTFLLKGHEDLRQDERVMQLFGLITSLLARDPETSRRALTIERYPVIPLSSNSGLIGFYPNCETMHEVIRDYRESHGQPLNLEQRMAMQFSPNWETLTVMQKVESFEYALSNTPGNDLQKAMWYKAPNAETWLERRITYTRSISVMSIAGYVLGLGDRHPSNIMLHQRSGKAVHIDFGDCFEIASQREKYPETVPFRLTRMTIQPMEVSMIEGSFKFTANHTMRVLRANRDSLMAVLEAFVFDPLVSWSYIQDPESNINQEAANNMGNVTGQQKQQQQQNQAQLKKWNMGQGGNGGAMEGGSRPDEKVMRAGKTKMADFAGLDDKGWQVGNPKAKAIVNRISSKLLGTDFDPNEQLTVAAQIDKLIQQATSSENLAVLYPGWVPMW</sequence>
<evidence type="ECO:0000313" key="2">
    <source>
        <dbReference type="Proteomes" id="UP001150603"/>
    </source>
</evidence>
<reference evidence="1" key="1">
    <citation type="submission" date="2022-07" db="EMBL/GenBank/DDBJ databases">
        <title>Phylogenomic reconstructions and comparative analyses of Kickxellomycotina fungi.</title>
        <authorList>
            <person name="Reynolds N.K."/>
            <person name="Stajich J.E."/>
            <person name="Barry K."/>
            <person name="Grigoriev I.V."/>
            <person name="Crous P."/>
            <person name="Smith M.E."/>
        </authorList>
    </citation>
    <scope>NUCLEOTIDE SEQUENCE</scope>
    <source>
        <strain evidence="1">NRRL 5244</strain>
    </source>
</reference>
<comment type="caution">
    <text evidence="1">The sequence shown here is derived from an EMBL/GenBank/DDBJ whole genome shotgun (WGS) entry which is preliminary data.</text>
</comment>
<keyword evidence="1" id="KW-0808">Transferase</keyword>
<proteinExistence type="predicted"/>
<dbReference type="Proteomes" id="UP001150603">
    <property type="component" value="Unassembled WGS sequence"/>
</dbReference>
<protein>
    <submittedName>
        <fullName evidence="1">Phosphatidylinositol kinase- protein kinase tor1</fullName>
        <ecNumber evidence="1">2.7.11.1</ecNumber>
    </submittedName>
</protein>